<protein>
    <submittedName>
        <fullName evidence="3">Uncharacterized protein</fullName>
    </submittedName>
</protein>
<dbReference type="EMBL" id="CAJVCH010539062">
    <property type="protein sequence ID" value="CAG7826224.1"/>
    <property type="molecule type" value="Genomic_DNA"/>
</dbReference>
<feature type="non-terminal residue" evidence="3">
    <location>
        <position position="1"/>
    </location>
</feature>
<proteinExistence type="predicted"/>
<keyword evidence="2" id="KW-0472">Membrane</keyword>
<evidence type="ECO:0000256" key="1">
    <source>
        <dbReference type="SAM" id="MobiDB-lite"/>
    </source>
</evidence>
<sequence length="86" mass="9088">TPEDAGDGMGNFTHPALLGRQNDSGSKSHLSLSTGSGARGIHRSPGALPVVLAFNNLFSWPLAITISVMTALHISNGWHHHPRKSP</sequence>
<feature type="transmembrane region" description="Helical" evidence="2">
    <location>
        <begin position="58"/>
        <end position="78"/>
    </location>
</feature>
<organism evidence="3 4">
    <name type="scientific">Allacma fusca</name>
    <dbReference type="NCBI Taxonomy" id="39272"/>
    <lineage>
        <taxon>Eukaryota</taxon>
        <taxon>Metazoa</taxon>
        <taxon>Ecdysozoa</taxon>
        <taxon>Arthropoda</taxon>
        <taxon>Hexapoda</taxon>
        <taxon>Collembola</taxon>
        <taxon>Symphypleona</taxon>
        <taxon>Sminthuridae</taxon>
        <taxon>Allacma</taxon>
    </lineage>
</organism>
<gene>
    <name evidence="3" type="ORF">AFUS01_LOCUS36289</name>
</gene>
<comment type="caution">
    <text evidence="3">The sequence shown here is derived from an EMBL/GenBank/DDBJ whole genome shotgun (WGS) entry which is preliminary data.</text>
</comment>
<dbReference type="AlphaFoldDB" id="A0A8J2KZJ9"/>
<keyword evidence="4" id="KW-1185">Reference proteome</keyword>
<evidence type="ECO:0000313" key="4">
    <source>
        <dbReference type="Proteomes" id="UP000708208"/>
    </source>
</evidence>
<keyword evidence="2" id="KW-1133">Transmembrane helix</keyword>
<accession>A0A8J2KZJ9</accession>
<dbReference type="Proteomes" id="UP000708208">
    <property type="component" value="Unassembled WGS sequence"/>
</dbReference>
<reference evidence="3" key="1">
    <citation type="submission" date="2021-06" db="EMBL/GenBank/DDBJ databases">
        <authorList>
            <person name="Hodson N. C."/>
            <person name="Mongue J. A."/>
            <person name="Jaron S. K."/>
        </authorList>
    </citation>
    <scope>NUCLEOTIDE SEQUENCE</scope>
</reference>
<evidence type="ECO:0000256" key="2">
    <source>
        <dbReference type="SAM" id="Phobius"/>
    </source>
</evidence>
<feature type="region of interest" description="Disordered" evidence="1">
    <location>
        <begin position="1"/>
        <end position="39"/>
    </location>
</feature>
<keyword evidence="2" id="KW-0812">Transmembrane</keyword>
<name>A0A8J2KZJ9_9HEXA</name>
<feature type="compositionally biased region" description="Polar residues" evidence="1">
    <location>
        <begin position="21"/>
        <end position="36"/>
    </location>
</feature>
<evidence type="ECO:0000313" key="3">
    <source>
        <dbReference type="EMBL" id="CAG7826224.1"/>
    </source>
</evidence>